<dbReference type="PROSITE" id="PS51296">
    <property type="entry name" value="RIESKE"/>
    <property type="match status" value="1"/>
</dbReference>
<keyword evidence="5" id="KW-1133">Transmembrane helix</keyword>
<sequence>MKSKANIKSHPIHPILIVFPIAFFIGTLVTHSWALAIRSDILWQMGNYLALAGIVSAAAAAIPGIIDYRYTVPPNSSAKKRAAKHGLLNSLVLVLFILAAFLENEVEALYILIIEAVAVILLSVAGWMGGTLVHRNQIGVDPRYANAGKWKEAYFTESSNTLAVADENELEPNQMKLLHIGSTRIVLARTESRYVAFDDRCPHKGGSLAGGAMMCETVQCPWHGSQFSVETGAVSAGPAKDAIRTYMLSTIDGKVFLHL</sequence>
<dbReference type="InterPro" id="IPR036922">
    <property type="entry name" value="Rieske_2Fe-2S_sf"/>
</dbReference>
<accession>A0ABW4ZLF2</accession>
<keyword evidence="2" id="KW-0479">Metal-binding</keyword>
<comment type="caution">
    <text evidence="7">The sequence shown here is derived from an EMBL/GenBank/DDBJ whole genome shotgun (WGS) entry which is preliminary data.</text>
</comment>
<evidence type="ECO:0000259" key="6">
    <source>
        <dbReference type="PROSITE" id="PS51296"/>
    </source>
</evidence>
<keyword evidence="4" id="KW-0411">Iron-sulfur</keyword>
<dbReference type="PANTHER" id="PTHR21496">
    <property type="entry name" value="FERREDOXIN-RELATED"/>
    <property type="match status" value="1"/>
</dbReference>
<keyword evidence="1" id="KW-0001">2Fe-2S</keyword>
<keyword evidence="5" id="KW-0472">Membrane</keyword>
<dbReference type="PANTHER" id="PTHR21496:SF23">
    <property type="entry name" value="3-PHENYLPROPIONATE_CINNAMIC ACID DIOXYGENASE FERREDOXIN SUBUNIT"/>
    <property type="match status" value="1"/>
</dbReference>
<keyword evidence="5" id="KW-0812">Transmembrane</keyword>
<feature type="domain" description="Rieske" evidence="6">
    <location>
        <begin position="162"/>
        <end position="257"/>
    </location>
</feature>
<dbReference type="InterPro" id="IPR017941">
    <property type="entry name" value="Rieske_2Fe-2S"/>
</dbReference>
<evidence type="ECO:0000256" key="2">
    <source>
        <dbReference type="ARBA" id="ARBA00022723"/>
    </source>
</evidence>
<dbReference type="Proteomes" id="UP001597387">
    <property type="component" value="Unassembled WGS sequence"/>
</dbReference>
<feature type="transmembrane region" description="Helical" evidence="5">
    <location>
        <begin position="12"/>
        <end position="36"/>
    </location>
</feature>
<evidence type="ECO:0000256" key="5">
    <source>
        <dbReference type="SAM" id="Phobius"/>
    </source>
</evidence>
<evidence type="ECO:0000256" key="4">
    <source>
        <dbReference type="ARBA" id="ARBA00023014"/>
    </source>
</evidence>
<name>A0ABW4ZLF2_9SPHI</name>
<dbReference type="RefSeq" id="WP_255903104.1">
    <property type="nucleotide sequence ID" value="NZ_JAFMZO010000003.1"/>
</dbReference>
<dbReference type="EMBL" id="JBHUHZ010000001">
    <property type="protein sequence ID" value="MFD2162692.1"/>
    <property type="molecule type" value="Genomic_DNA"/>
</dbReference>
<evidence type="ECO:0000256" key="1">
    <source>
        <dbReference type="ARBA" id="ARBA00022714"/>
    </source>
</evidence>
<keyword evidence="3" id="KW-0408">Iron</keyword>
<evidence type="ECO:0000256" key="3">
    <source>
        <dbReference type="ARBA" id="ARBA00023004"/>
    </source>
</evidence>
<evidence type="ECO:0000313" key="7">
    <source>
        <dbReference type="EMBL" id="MFD2162692.1"/>
    </source>
</evidence>
<proteinExistence type="predicted"/>
<dbReference type="SUPFAM" id="SSF50022">
    <property type="entry name" value="ISP domain"/>
    <property type="match status" value="1"/>
</dbReference>
<dbReference type="Pfam" id="PF00355">
    <property type="entry name" value="Rieske"/>
    <property type="match status" value="1"/>
</dbReference>
<dbReference type="Pfam" id="PF09990">
    <property type="entry name" value="DUF2231"/>
    <property type="match status" value="1"/>
</dbReference>
<feature type="transmembrane region" description="Helical" evidence="5">
    <location>
        <begin position="108"/>
        <end position="128"/>
    </location>
</feature>
<feature type="transmembrane region" description="Helical" evidence="5">
    <location>
        <begin position="86"/>
        <end position="102"/>
    </location>
</feature>
<dbReference type="InterPro" id="IPR019251">
    <property type="entry name" value="DUF2231_TM"/>
</dbReference>
<feature type="transmembrane region" description="Helical" evidence="5">
    <location>
        <begin position="48"/>
        <end position="66"/>
    </location>
</feature>
<organism evidence="7 8">
    <name type="scientific">Paradesertivirga mongoliensis</name>
    <dbReference type="NCBI Taxonomy" id="2100740"/>
    <lineage>
        <taxon>Bacteria</taxon>
        <taxon>Pseudomonadati</taxon>
        <taxon>Bacteroidota</taxon>
        <taxon>Sphingobacteriia</taxon>
        <taxon>Sphingobacteriales</taxon>
        <taxon>Sphingobacteriaceae</taxon>
        <taxon>Paradesertivirga</taxon>
    </lineage>
</organism>
<protein>
    <submittedName>
        <fullName evidence="7">DUF2231 domain-containing protein</fullName>
    </submittedName>
</protein>
<reference evidence="8" key="1">
    <citation type="journal article" date="2019" name="Int. J. Syst. Evol. Microbiol.">
        <title>The Global Catalogue of Microorganisms (GCM) 10K type strain sequencing project: providing services to taxonomists for standard genome sequencing and annotation.</title>
        <authorList>
            <consortium name="The Broad Institute Genomics Platform"/>
            <consortium name="The Broad Institute Genome Sequencing Center for Infectious Disease"/>
            <person name="Wu L."/>
            <person name="Ma J."/>
        </authorList>
    </citation>
    <scope>NUCLEOTIDE SEQUENCE [LARGE SCALE GENOMIC DNA]</scope>
    <source>
        <strain evidence="8">KCTC 42217</strain>
    </source>
</reference>
<keyword evidence="8" id="KW-1185">Reference proteome</keyword>
<evidence type="ECO:0000313" key="8">
    <source>
        <dbReference type="Proteomes" id="UP001597387"/>
    </source>
</evidence>
<dbReference type="Gene3D" id="2.102.10.10">
    <property type="entry name" value="Rieske [2Fe-2S] iron-sulphur domain"/>
    <property type="match status" value="1"/>
</dbReference>
<gene>
    <name evidence="7" type="ORF">ACFSJU_09845</name>
</gene>